<dbReference type="GO" id="GO:0005886">
    <property type="term" value="C:plasma membrane"/>
    <property type="evidence" value="ECO:0007669"/>
    <property type="project" value="UniProtKB-SubCell"/>
</dbReference>
<evidence type="ECO:0000313" key="7">
    <source>
        <dbReference type="EMBL" id="MBK1697204.1"/>
    </source>
</evidence>
<evidence type="ECO:0000256" key="1">
    <source>
        <dbReference type="ARBA" id="ARBA00004651"/>
    </source>
</evidence>
<dbReference type="AlphaFoldDB" id="A0A934QHY7"/>
<feature type="transmembrane region" description="Helical" evidence="6">
    <location>
        <begin position="335"/>
        <end position="355"/>
    </location>
</feature>
<dbReference type="RefSeq" id="WP_027288235.1">
    <property type="nucleotide sequence ID" value="NZ_NRRE01000022.1"/>
</dbReference>
<feature type="transmembrane region" description="Helical" evidence="6">
    <location>
        <begin position="295"/>
        <end position="323"/>
    </location>
</feature>
<proteinExistence type="predicted"/>
<keyword evidence="3 6" id="KW-0812">Transmembrane</keyword>
<reference evidence="7" key="2">
    <citation type="journal article" date="2020" name="Microorganisms">
        <title>Osmotic Adaptation and Compatible Solute Biosynthesis of Phototrophic Bacteria as Revealed from Genome Analyses.</title>
        <authorList>
            <person name="Imhoff J.F."/>
            <person name="Rahn T."/>
            <person name="Kunzel S."/>
            <person name="Keller A."/>
            <person name="Neulinger S.C."/>
        </authorList>
    </citation>
    <scope>NUCLEOTIDE SEQUENCE</scope>
    <source>
        <strain evidence="7">DSM 9154</strain>
    </source>
</reference>
<dbReference type="InterPro" id="IPR001851">
    <property type="entry name" value="ABC_transp_permease"/>
</dbReference>
<keyword evidence="4 6" id="KW-1133">Transmembrane helix</keyword>
<organism evidence="7 8">
    <name type="scientific">Rhodovibrio salinarum</name>
    <dbReference type="NCBI Taxonomy" id="1087"/>
    <lineage>
        <taxon>Bacteria</taxon>
        <taxon>Pseudomonadati</taxon>
        <taxon>Pseudomonadota</taxon>
        <taxon>Alphaproteobacteria</taxon>
        <taxon>Rhodospirillales</taxon>
        <taxon>Rhodovibrionaceae</taxon>
        <taxon>Rhodovibrio</taxon>
    </lineage>
</organism>
<evidence type="ECO:0000256" key="4">
    <source>
        <dbReference type="ARBA" id="ARBA00022989"/>
    </source>
</evidence>
<comment type="subcellular location">
    <subcellularLocation>
        <location evidence="1">Cell membrane</location>
        <topology evidence="1">Multi-pass membrane protein</topology>
    </subcellularLocation>
</comment>
<feature type="transmembrane region" description="Helical" evidence="6">
    <location>
        <begin position="104"/>
        <end position="122"/>
    </location>
</feature>
<dbReference type="PANTHER" id="PTHR32196">
    <property type="entry name" value="ABC TRANSPORTER PERMEASE PROTEIN YPHD-RELATED-RELATED"/>
    <property type="match status" value="1"/>
</dbReference>
<feature type="transmembrane region" description="Helical" evidence="6">
    <location>
        <begin position="50"/>
        <end position="71"/>
    </location>
</feature>
<keyword evidence="2" id="KW-1003">Cell membrane</keyword>
<accession>A0A934QHY7</accession>
<evidence type="ECO:0000313" key="8">
    <source>
        <dbReference type="Proteomes" id="UP000778970"/>
    </source>
</evidence>
<dbReference type="EMBL" id="NRRE01000022">
    <property type="protein sequence ID" value="MBK1697204.1"/>
    <property type="molecule type" value="Genomic_DNA"/>
</dbReference>
<feature type="transmembrane region" description="Helical" evidence="6">
    <location>
        <begin position="155"/>
        <end position="175"/>
    </location>
</feature>
<evidence type="ECO:0000256" key="2">
    <source>
        <dbReference type="ARBA" id="ARBA00022475"/>
    </source>
</evidence>
<feature type="transmembrane region" description="Helical" evidence="6">
    <location>
        <begin position="202"/>
        <end position="225"/>
    </location>
</feature>
<sequence>MSDQSAPQKGASQRYDTMVEGSPEEVASFEQHARSPIQRVHHFLHVNPTAVPMLVLALSVVVFGAVANNFFTAFNLTLIIQQVTIIGILGVAQTLIILSAGIDLSVAAVMMLSAVVMGNLAVYQGMPTFVAVPIGLLCGAACGFMNGMLVTRFRLPPFIVTLGAWKMFFALTLFLSGGQSVRSQDINTSAPALKVFGTRFDVLGAQFTTGALLMLALFALGWYVLNKTAWGRHVYAVGNDADAARLAGIPTRRVLLSVYMLASTLCALAAWVSIGRVGSVSPQSFYEGNLDAITAVVIGGCSLFGGRGSILGTLIGALIVGVFRSGLNLSGVDVLWQQFAVGALIIFAVAIDQWLRKVSA</sequence>
<evidence type="ECO:0000256" key="6">
    <source>
        <dbReference type="SAM" id="Phobius"/>
    </source>
</evidence>
<dbReference type="PANTHER" id="PTHR32196:SF72">
    <property type="entry name" value="RIBOSE IMPORT PERMEASE PROTEIN RBSC"/>
    <property type="match status" value="1"/>
</dbReference>
<dbReference type="Proteomes" id="UP000778970">
    <property type="component" value="Unassembled WGS sequence"/>
</dbReference>
<dbReference type="GO" id="GO:0022857">
    <property type="term" value="F:transmembrane transporter activity"/>
    <property type="evidence" value="ECO:0007669"/>
    <property type="project" value="InterPro"/>
</dbReference>
<evidence type="ECO:0000256" key="5">
    <source>
        <dbReference type="ARBA" id="ARBA00023136"/>
    </source>
</evidence>
<comment type="caution">
    <text evidence="7">The sequence shown here is derived from an EMBL/GenBank/DDBJ whole genome shotgun (WGS) entry which is preliminary data.</text>
</comment>
<feature type="transmembrane region" description="Helical" evidence="6">
    <location>
        <begin position="129"/>
        <end position="149"/>
    </location>
</feature>
<feature type="transmembrane region" description="Helical" evidence="6">
    <location>
        <begin position="78"/>
        <end position="98"/>
    </location>
</feature>
<evidence type="ECO:0000256" key="3">
    <source>
        <dbReference type="ARBA" id="ARBA00022692"/>
    </source>
</evidence>
<name>A0A934QHY7_9PROT</name>
<gene>
    <name evidence="7" type="ORF">CKO21_08080</name>
</gene>
<keyword evidence="8" id="KW-1185">Reference proteome</keyword>
<keyword evidence="5 6" id="KW-0472">Membrane</keyword>
<reference evidence="7" key="1">
    <citation type="submission" date="2017-08" db="EMBL/GenBank/DDBJ databases">
        <authorList>
            <person name="Imhoff J.F."/>
            <person name="Rahn T."/>
            <person name="Kuenzel S."/>
            <person name="Neulinger S.C."/>
        </authorList>
    </citation>
    <scope>NUCLEOTIDE SEQUENCE</scope>
    <source>
        <strain evidence="7">DSM 9154</strain>
    </source>
</reference>
<protein>
    <submittedName>
        <fullName evidence="7">ABC transporter permease</fullName>
    </submittedName>
</protein>
<dbReference type="CDD" id="cd06579">
    <property type="entry name" value="TM_PBP1_transp_AraH_like"/>
    <property type="match status" value="1"/>
</dbReference>
<feature type="transmembrane region" description="Helical" evidence="6">
    <location>
        <begin position="254"/>
        <end position="274"/>
    </location>
</feature>
<dbReference type="Pfam" id="PF02653">
    <property type="entry name" value="BPD_transp_2"/>
    <property type="match status" value="1"/>
</dbReference>